<dbReference type="Gene3D" id="1.10.1220.10">
    <property type="entry name" value="Met repressor-like"/>
    <property type="match status" value="1"/>
</dbReference>
<sequence>MRVITAQEAEERFGISEAQIEQWEDDLSKGVFHGEPQSEIAVGRPLMFGEIMRQVGFKEPLRKVKAIDARAKQLGMRRSDYLRYLVDKDLEAAGLSDSACRAQTEAFL</sequence>
<accession>A0A9D2UW48</accession>
<comment type="caution">
    <text evidence="1">The sequence shown here is derived from an EMBL/GenBank/DDBJ whole genome shotgun (WGS) entry which is preliminary data.</text>
</comment>
<reference evidence="1" key="2">
    <citation type="submission" date="2021-09" db="EMBL/GenBank/DDBJ databases">
        <authorList>
            <person name="Gilroy R."/>
        </authorList>
    </citation>
    <scope>NUCLEOTIDE SEQUENCE</scope>
    <source>
        <strain evidence="1">ChiGjej6B6-11269</strain>
    </source>
</reference>
<reference evidence="1" key="1">
    <citation type="journal article" date="2021" name="PeerJ">
        <title>Extensive microbial diversity within the chicken gut microbiome revealed by metagenomics and culture.</title>
        <authorList>
            <person name="Gilroy R."/>
            <person name="Ravi A."/>
            <person name="Getino M."/>
            <person name="Pursley I."/>
            <person name="Horton D.L."/>
            <person name="Alikhan N.F."/>
            <person name="Baker D."/>
            <person name="Gharbi K."/>
            <person name="Hall N."/>
            <person name="Watson M."/>
            <person name="Adriaenssens E.M."/>
            <person name="Foster-Nyarko E."/>
            <person name="Jarju S."/>
            <person name="Secka A."/>
            <person name="Antonio M."/>
            <person name="Oren A."/>
            <person name="Chaudhuri R.R."/>
            <person name="La Ragione R."/>
            <person name="Hildebrand F."/>
            <person name="Pallen M.J."/>
        </authorList>
    </citation>
    <scope>NUCLEOTIDE SEQUENCE</scope>
    <source>
        <strain evidence="1">ChiGjej6B6-11269</strain>
    </source>
</reference>
<dbReference type="EMBL" id="DYWI01000047">
    <property type="protein sequence ID" value="HJF65065.1"/>
    <property type="molecule type" value="Genomic_DNA"/>
</dbReference>
<dbReference type="AlphaFoldDB" id="A0A9D2UW48"/>
<evidence type="ECO:0000313" key="1">
    <source>
        <dbReference type="EMBL" id="HJF65065.1"/>
    </source>
</evidence>
<name>A0A9D2UW48_9ACTN</name>
<organism evidence="1 2">
    <name type="scientific">Slackia equolifaciens</name>
    <dbReference type="NCBI Taxonomy" id="498718"/>
    <lineage>
        <taxon>Bacteria</taxon>
        <taxon>Bacillati</taxon>
        <taxon>Actinomycetota</taxon>
        <taxon>Coriobacteriia</taxon>
        <taxon>Eggerthellales</taxon>
        <taxon>Eggerthellaceae</taxon>
        <taxon>Slackia</taxon>
    </lineage>
</organism>
<dbReference type="GO" id="GO:0006355">
    <property type="term" value="P:regulation of DNA-templated transcription"/>
    <property type="evidence" value="ECO:0007669"/>
    <property type="project" value="InterPro"/>
</dbReference>
<evidence type="ECO:0000313" key="2">
    <source>
        <dbReference type="Proteomes" id="UP000786989"/>
    </source>
</evidence>
<dbReference type="InterPro" id="IPR013321">
    <property type="entry name" value="Arc_rbn_hlx_hlx"/>
</dbReference>
<gene>
    <name evidence="1" type="ORF">K8U77_02965</name>
</gene>
<protein>
    <submittedName>
        <fullName evidence="1">Uncharacterized protein</fullName>
    </submittedName>
</protein>
<proteinExistence type="predicted"/>
<dbReference type="Proteomes" id="UP000786989">
    <property type="component" value="Unassembled WGS sequence"/>
</dbReference>